<feature type="compositionally biased region" description="Polar residues" evidence="1">
    <location>
        <begin position="262"/>
        <end position="274"/>
    </location>
</feature>
<keyword evidence="2" id="KW-1133">Transmembrane helix</keyword>
<evidence type="ECO:0000313" key="3">
    <source>
        <dbReference type="EMBL" id="TRZ12245.1"/>
    </source>
</evidence>
<reference evidence="3" key="1">
    <citation type="submission" date="2019-04" db="EMBL/GenBank/DDBJ databases">
        <title>Genome assembly of Zosterops borbonicus 15179.</title>
        <authorList>
            <person name="Leroy T."/>
            <person name="Anselmetti Y."/>
            <person name="Tilak M.-K."/>
            <person name="Nabholz B."/>
        </authorList>
    </citation>
    <scope>NUCLEOTIDE SEQUENCE</scope>
    <source>
        <strain evidence="3">HGM_15179</strain>
        <tissue evidence="3">Muscle</tissue>
    </source>
</reference>
<feature type="transmembrane region" description="Helical" evidence="2">
    <location>
        <begin position="47"/>
        <end position="68"/>
    </location>
</feature>
<evidence type="ECO:0000256" key="2">
    <source>
        <dbReference type="SAM" id="Phobius"/>
    </source>
</evidence>
<dbReference type="OrthoDB" id="9219114at2759"/>
<keyword evidence="4" id="KW-1185">Reference proteome</keyword>
<protein>
    <submittedName>
        <fullName evidence="3">Uncharacterized protein</fullName>
    </submittedName>
</protein>
<dbReference type="Proteomes" id="UP000796761">
    <property type="component" value="Unassembled WGS sequence"/>
</dbReference>
<organism evidence="3 4">
    <name type="scientific">Zosterops borbonicus</name>
    <dbReference type="NCBI Taxonomy" id="364589"/>
    <lineage>
        <taxon>Eukaryota</taxon>
        <taxon>Metazoa</taxon>
        <taxon>Chordata</taxon>
        <taxon>Craniata</taxon>
        <taxon>Vertebrata</taxon>
        <taxon>Euteleostomi</taxon>
        <taxon>Archelosauria</taxon>
        <taxon>Archosauria</taxon>
        <taxon>Dinosauria</taxon>
        <taxon>Saurischia</taxon>
        <taxon>Theropoda</taxon>
        <taxon>Coelurosauria</taxon>
        <taxon>Aves</taxon>
        <taxon>Neognathae</taxon>
        <taxon>Neoaves</taxon>
        <taxon>Telluraves</taxon>
        <taxon>Australaves</taxon>
        <taxon>Passeriformes</taxon>
        <taxon>Sylvioidea</taxon>
        <taxon>Zosteropidae</taxon>
        <taxon>Zosterops</taxon>
    </lineage>
</organism>
<keyword evidence="2" id="KW-0472">Membrane</keyword>
<name>A0A8K1LFP4_9PASS</name>
<keyword evidence="2" id="KW-0812">Transmembrane</keyword>
<feature type="region of interest" description="Disordered" evidence="1">
    <location>
        <begin position="317"/>
        <end position="338"/>
    </location>
</feature>
<gene>
    <name evidence="3" type="ORF">HGM15179_014872</name>
</gene>
<dbReference type="AlphaFoldDB" id="A0A8K1LFP4"/>
<feature type="region of interest" description="Disordered" evidence="1">
    <location>
        <begin position="215"/>
        <end position="274"/>
    </location>
</feature>
<dbReference type="EMBL" id="SWJQ01000607">
    <property type="protein sequence ID" value="TRZ12245.1"/>
    <property type="molecule type" value="Genomic_DNA"/>
</dbReference>
<comment type="caution">
    <text evidence="3">The sequence shown here is derived from an EMBL/GenBank/DDBJ whole genome shotgun (WGS) entry which is preliminary data.</text>
</comment>
<proteinExistence type="predicted"/>
<evidence type="ECO:0000313" key="4">
    <source>
        <dbReference type="Proteomes" id="UP000796761"/>
    </source>
</evidence>
<sequence>MKRGCDVTQVFHLQHCDTTTVSLQQDTCHHPWLSVQPRWDMDKAMSFLLPTLVLLVASTAALLAARIWKRLGSRAGGSPLAEESPPQGPAAPGSPLYIPCGCGPACAPCVTAARELQGLVTPLWPGVSFPQDSEMWQLLWEDLEQLLERGHLPCCAFSSSSGNLHPSRSLSESCQTPSGEDLGAISRCSLGAVGLRRNCSSLRMHVAKKNLEVKLRAQPGPVRRSQERLVQQEASPHSSESLPHSESLSGSCHTPDGEESTDSSLGSTDISGTRSALRMHVAKKSLEVKMGARPAPVRSSQQRVAEQKLSWSAWRPIHGSHSAGVQPKGNNTPRSESEKILQRQRELEFPHLRGAPPSRMWPLLAAQVLLRMLCFK</sequence>
<feature type="compositionally biased region" description="Low complexity" evidence="1">
    <location>
        <begin position="235"/>
        <end position="249"/>
    </location>
</feature>
<accession>A0A8K1LFP4</accession>
<evidence type="ECO:0000256" key="1">
    <source>
        <dbReference type="SAM" id="MobiDB-lite"/>
    </source>
</evidence>